<evidence type="ECO:0000313" key="2">
    <source>
        <dbReference type="EMBL" id="KAK8166808.1"/>
    </source>
</evidence>
<dbReference type="Proteomes" id="UP001456524">
    <property type="component" value="Unassembled WGS sequence"/>
</dbReference>
<evidence type="ECO:0000313" key="3">
    <source>
        <dbReference type="Proteomes" id="UP001456524"/>
    </source>
</evidence>
<dbReference type="EMBL" id="JBBWUH010000005">
    <property type="protein sequence ID" value="KAK8166808.1"/>
    <property type="molecule type" value="Genomic_DNA"/>
</dbReference>
<name>A0ABR1XU98_9PEZI</name>
<comment type="caution">
    <text evidence="2">The sequence shown here is derived from an EMBL/GenBank/DDBJ whole genome shotgun (WGS) entry which is preliminary data.</text>
</comment>
<feature type="transmembrane region" description="Helical" evidence="1">
    <location>
        <begin position="32"/>
        <end position="55"/>
    </location>
</feature>
<accession>A0ABR1XU98</accession>
<keyword evidence="3" id="KW-1185">Reference proteome</keyword>
<gene>
    <name evidence="2" type="ORF">IWX90DRAFT_224030</name>
</gene>
<sequence>MPPFPFKSTSSSIDLYCDGVWRVSRRKGESGGLQIACVFFCCVCCFVVFCFAAVLCPKFSFVLSLCCTILRHQIVFCQCLLRCVAPLPMLRLLLNCSRFLVPTLQTSFTPPPFPAIQNSPSLYLLSLPLCFPVRSVYYLSPRCCASSSKIITATAVHI</sequence>
<keyword evidence="1" id="KW-0472">Membrane</keyword>
<reference evidence="2 3" key="1">
    <citation type="journal article" date="2022" name="G3 (Bethesda)">
        <title>Enemy or ally: a genomic approach to elucidate the lifestyle of Phyllosticta citrichinaensis.</title>
        <authorList>
            <person name="Buijs V.A."/>
            <person name="Groenewald J.Z."/>
            <person name="Haridas S."/>
            <person name="LaButti K.M."/>
            <person name="Lipzen A."/>
            <person name="Martin F.M."/>
            <person name="Barry K."/>
            <person name="Grigoriev I.V."/>
            <person name="Crous P.W."/>
            <person name="Seidl M.F."/>
        </authorList>
    </citation>
    <scope>NUCLEOTIDE SEQUENCE [LARGE SCALE GENOMIC DNA]</scope>
    <source>
        <strain evidence="2 3">CBS 129764</strain>
    </source>
</reference>
<evidence type="ECO:0000256" key="1">
    <source>
        <dbReference type="SAM" id="Phobius"/>
    </source>
</evidence>
<organism evidence="2 3">
    <name type="scientific">Phyllosticta citrichinensis</name>
    <dbReference type="NCBI Taxonomy" id="1130410"/>
    <lineage>
        <taxon>Eukaryota</taxon>
        <taxon>Fungi</taxon>
        <taxon>Dikarya</taxon>
        <taxon>Ascomycota</taxon>
        <taxon>Pezizomycotina</taxon>
        <taxon>Dothideomycetes</taxon>
        <taxon>Dothideomycetes incertae sedis</taxon>
        <taxon>Botryosphaeriales</taxon>
        <taxon>Phyllostictaceae</taxon>
        <taxon>Phyllosticta</taxon>
    </lineage>
</organism>
<proteinExistence type="predicted"/>
<keyword evidence="1" id="KW-0812">Transmembrane</keyword>
<keyword evidence="1" id="KW-1133">Transmembrane helix</keyword>
<protein>
    <submittedName>
        <fullName evidence="2">Uncharacterized protein</fullName>
    </submittedName>
</protein>